<dbReference type="GO" id="GO:0005737">
    <property type="term" value="C:cytoplasm"/>
    <property type="evidence" value="ECO:0007669"/>
    <property type="project" value="TreeGrafter"/>
</dbReference>
<comment type="function">
    <text evidence="12">RNA polymerase that catalyzes the synthesis of short RNA molecules used as primers for DNA polymerase during DNA replication.</text>
</comment>
<dbReference type="InterPro" id="IPR037068">
    <property type="entry name" value="DNA_primase_core_N_sf"/>
</dbReference>
<dbReference type="NCBIfam" id="TIGR01391">
    <property type="entry name" value="dnaG"/>
    <property type="match status" value="1"/>
</dbReference>
<comment type="catalytic activity">
    <reaction evidence="12">
        <text>ssDNA + n NTP = ssDNA/pppN(pN)n-1 hybrid + (n-1) diphosphate.</text>
        <dbReference type="EC" id="2.7.7.101"/>
    </reaction>
</comment>
<gene>
    <name evidence="12 16" type="primary">dnaG</name>
    <name evidence="16" type="ORF">PCLFYP37_00116</name>
</gene>
<evidence type="ECO:0000256" key="14">
    <source>
        <dbReference type="SAM" id="MobiDB-lite"/>
    </source>
</evidence>
<dbReference type="SUPFAM" id="SSF57783">
    <property type="entry name" value="Zinc beta-ribbon"/>
    <property type="match status" value="1"/>
</dbReference>
<evidence type="ECO:0000256" key="11">
    <source>
        <dbReference type="ARBA" id="ARBA00023163"/>
    </source>
</evidence>
<evidence type="ECO:0000256" key="12">
    <source>
        <dbReference type="HAMAP-Rule" id="MF_00974"/>
    </source>
</evidence>
<dbReference type="PROSITE" id="PS50880">
    <property type="entry name" value="TOPRIM"/>
    <property type="match status" value="1"/>
</dbReference>
<dbReference type="GO" id="GO:0000428">
    <property type="term" value="C:DNA-directed RNA polymerase complex"/>
    <property type="evidence" value="ECO:0007669"/>
    <property type="project" value="UniProtKB-KW"/>
</dbReference>
<dbReference type="InterPro" id="IPR036977">
    <property type="entry name" value="DNA_primase_Znf_CHC2"/>
</dbReference>
<accession>A0A6N3BF06</accession>
<evidence type="ECO:0000256" key="13">
    <source>
        <dbReference type="PIRSR" id="PIRSR002811-1"/>
    </source>
</evidence>
<feature type="compositionally biased region" description="Basic and acidic residues" evidence="14">
    <location>
        <begin position="435"/>
        <end position="451"/>
    </location>
</feature>
<dbReference type="PIRSF" id="PIRSF002811">
    <property type="entry name" value="DnaG"/>
    <property type="match status" value="1"/>
</dbReference>
<dbReference type="InterPro" id="IPR002694">
    <property type="entry name" value="Znf_CHC2"/>
</dbReference>
<evidence type="ECO:0000256" key="9">
    <source>
        <dbReference type="ARBA" id="ARBA00022842"/>
    </source>
</evidence>
<comment type="subunit">
    <text evidence="12">Monomer. Interacts with DnaB.</text>
</comment>
<dbReference type="GO" id="GO:0008270">
    <property type="term" value="F:zinc ion binding"/>
    <property type="evidence" value="ECO:0007669"/>
    <property type="project" value="UniProtKB-UniRule"/>
</dbReference>
<comment type="domain">
    <text evidence="12">Contains an N-terminal zinc-binding domain, a central core domain that contains the primase activity, and a C-terminal DnaB-binding domain.</text>
</comment>
<keyword evidence="7 12" id="KW-0863">Zinc-finger</keyword>
<keyword evidence="10 12" id="KW-0238">DNA-binding</keyword>
<dbReference type="AlphaFoldDB" id="A0A6N3BF06"/>
<evidence type="ECO:0000256" key="6">
    <source>
        <dbReference type="ARBA" id="ARBA00022723"/>
    </source>
</evidence>
<comment type="similarity">
    <text evidence="12">Belongs to the DnaG primase family.</text>
</comment>
<sequence length="710" mass="80649">MIDRATVDRIMDAAQIVDVVSDFVTLRKAGVNYKGLCPFHDDRTPSFVVSPSKGLCKCFACGKGGNAVHFIMEHEQLSYPDALRYLARKYNIEIKERELTEEEKQAQDERESMFVVNEWACLFFQDQLYNTVDGRAIGMTYFRSRGFRDDIIKKFQLGYSPSQRDACAREAKAKGYKEEFLLSTGLCYKRDNGQLQDRFFGRVIFPVHTLSGKVVAFGGRVLDAATKGVNVKYQNSPESAIYSKKKELYGLFLAKQAIVKHDLCFLVEGYTDVISMHQMGVENVVSSSGTALTTEQIRMIHRFTENITVLYDGDAAGIKASERGIDMLLAEGMNVKLLLLPDGDDPDSFARKHNATEYQAYLNEHQVDFIKYKTDLLLHEAQGDPIKLSRLISSIVHTISVIPDEITRSVYTRETATMLNMEERMLVAAISKEMAQAKEEKQKQRENERNRKNAQLPSSGQALSSLDQDSLPPPAPFPPSEKGIPPIPDDGTPTDTPVPNTSSGNNPAITENVSTLSYIPGKGAEAMLFYRKELLLVQVLIRYGEKIICYAENEQGEEVPVSVAEFIDYALQEDGLLFHNALHKRILQEAIDHIHEKDFSSERYFLNHPDNHISMLAFELSGDKYQLSKYHSKHQKIASDEERLTELVPHLISDFKLAIVDEELKQILLKLRQPDILSRKEEYMEIMKHYKEMKDIERTLARERGDRVIT</sequence>
<dbReference type="Pfam" id="PF13155">
    <property type="entry name" value="Toprim_2"/>
    <property type="match status" value="1"/>
</dbReference>
<name>A0A6N3BF06_9BACT</name>
<dbReference type="GO" id="GO:0003677">
    <property type="term" value="F:DNA binding"/>
    <property type="evidence" value="ECO:0007669"/>
    <property type="project" value="UniProtKB-KW"/>
</dbReference>
<evidence type="ECO:0000256" key="7">
    <source>
        <dbReference type="ARBA" id="ARBA00022771"/>
    </source>
</evidence>
<comment type="cofactor">
    <cofactor evidence="12 13">
        <name>Zn(2+)</name>
        <dbReference type="ChEBI" id="CHEBI:29105"/>
    </cofactor>
    <text evidence="12 13">Binds 1 zinc ion per monomer.</text>
</comment>
<dbReference type="PANTHER" id="PTHR30313">
    <property type="entry name" value="DNA PRIMASE"/>
    <property type="match status" value="1"/>
</dbReference>
<keyword evidence="4 12" id="KW-0548">Nucleotidyltransferase</keyword>
<dbReference type="GO" id="GO:0006269">
    <property type="term" value="P:DNA replication, synthesis of primer"/>
    <property type="evidence" value="ECO:0007669"/>
    <property type="project" value="UniProtKB-UniRule"/>
</dbReference>
<organism evidence="16">
    <name type="scientific">Paraprevotella clara</name>
    <dbReference type="NCBI Taxonomy" id="454154"/>
    <lineage>
        <taxon>Bacteria</taxon>
        <taxon>Pseudomonadati</taxon>
        <taxon>Bacteroidota</taxon>
        <taxon>Bacteroidia</taxon>
        <taxon>Bacteroidales</taxon>
        <taxon>Prevotellaceae</taxon>
        <taxon>Paraprevotella</taxon>
    </lineage>
</organism>
<dbReference type="InterPro" id="IPR050219">
    <property type="entry name" value="DnaG_primase"/>
</dbReference>
<dbReference type="InterPro" id="IPR030846">
    <property type="entry name" value="DnaG_bac"/>
</dbReference>
<dbReference type="HAMAP" id="MF_00974">
    <property type="entry name" value="DNA_primase_DnaG"/>
    <property type="match status" value="1"/>
</dbReference>
<dbReference type="Gene3D" id="3.90.580.10">
    <property type="entry name" value="Zinc finger, CHC2-type domain"/>
    <property type="match status" value="1"/>
</dbReference>
<evidence type="ECO:0000256" key="3">
    <source>
        <dbReference type="ARBA" id="ARBA00022679"/>
    </source>
</evidence>
<evidence type="ECO:0000256" key="2">
    <source>
        <dbReference type="ARBA" id="ARBA00022515"/>
    </source>
</evidence>
<dbReference type="RefSeq" id="WP_412443204.1">
    <property type="nucleotide sequence ID" value="NZ_CACRUT010000012.1"/>
</dbReference>
<dbReference type="CDD" id="cd03364">
    <property type="entry name" value="TOPRIM_DnaG_primases"/>
    <property type="match status" value="1"/>
</dbReference>
<feature type="domain" description="Toprim" evidence="15">
    <location>
        <begin position="262"/>
        <end position="343"/>
    </location>
</feature>
<keyword evidence="11 12" id="KW-0804">Transcription</keyword>
<dbReference type="SUPFAM" id="SSF56731">
    <property type="entry name" value="DNA primase core"/>
    <property type="match status" value="1"/>
</dbReference>
<dbReference type="Pfam" id="PF08275">
    <property type="entry name" value="DNAG_N"/>
    <property type="match status" value="1"/>
</dbReference>
<feature type="zinc finger region" description="CHC2-type" evidence="12 13">
    <location>
        <begin position="37"/>
        <end position="61"/>
    </location>
</feature>
<feature type="compositionally biased region" description="Polar residues" evidence="14">
    <location>
        <begin position="498"/>
        <end position="510"/>
    </location>
</feature>
<dbReference type="PANTHER" id="PTHR30313:SF2">
    <property type="entry name" value="DNA PRIMASE"/>
    <property type="match status" value="1"/>
</dbReference>
<keyword evidence="2 12" id="KW-0639">Primosome</keyword>
<evidence type="ECO:0000313" key="16">
    <source>
        <dbReference type="EMBL" id="VYU03456.1"/>
    </source>
</evidence>
<dbReference type="SMART" id="SM00493">
    <property type="entry name" value="TOPRIM"/>
    <property type="match status" value="1"/>
</dbReference>
<evidence type="ECO:0000259" key="15">
    <source>
        <dbReference type="PROSITE" id="PS50880"/>
    </source>
</evidence>
<feature type="region of interest" description="Disordered" evidence="14">
    <location>
        <begin position="434"/>
        <end position="510"/>
    </location>
</feature>
<protein>
    <recommendedName>
        <fullName evidence="12">DNA primase</fullName>
        <ecNumber evidence="12">2.7.7.101</ecNumber>
    </recommendedName>
</protein>
<keyword evidence="3 12" id="KW-0808">Transferase</keyword>
<dbReference type="FunFam" id="3.90.580.10:FF:000001">
    <property type="entry name" value="DNA primase"/>
    <property type="match status" value="1"/>
</dbReference>
<dbReference type="Gene3D" id="3.90.980.10">
    <property type="entry name" value="DNA primase, catalytic core, N-terminal domain"/>
    <property type="match status" value="1"/>
</dbReference>
<evidence type="ECO:0000256" key="10">
    <source>
        <dbReference type="ARBA" id="ARBA00023125"/>
    </source>
</evidence>
<keyword evidence="5 12" id="KW-0235">DNA replication</keyword>
<evidence type="ECO:0000256" key="5">
    <source>
        <dbReference type="ARBA" id="ARBA00022705"/>
    </source>
</evidence>
<dbReference type="InterPro" id="IPR006295">
    <property type="entry name" value="DNA_primase_DnaG"/>
</dbReference>
<keyword evidence="8 12" id="KW-0862">Zinc</keyword>
<proteinExistence type="inferred from homology"/>
<reference evidence="16" key="1">
    <citation type="submission" date="2019-11" db="EMBL/GenBank/DDBJ databases">
        <authorList>
            <person name="Feng L."/>
        </authorList>
    </citation>
    <scope>NUCLEOTIDE SEQUENCE</scope>
    <source>
        <strain evidence="16">PclaraLFYP37</strain>
    </source>
</reference>
<evidence type="ECO:0000256" key="1">
    <source>
        <dbReference type="ARBA" id="ARBA00022478"/>
    </source>
</evidence>
<dbReference type="GO" id="GO:1990077">
    <property type="term" value="C:primosome complex"/>
    <property type="evidence" value="ECO:0007669"/>
    <property type="project" value="UniProtKB-KW"/>
</dbReference>
<dbReference type="Gene3D" id="3.40.1360.10">
    <property type="match status" value="1"/>
</dbReference>
<keyword evidence="9" id="KW-0460">Magnesium</keyword>
<dbReference type="EMBL" id="CACRUT010000012">
    <property type="protein sequence ID" value="VYU03456.1"/>
    <property type="molecule type" value="Genomic_DNA"/>
</dbReference>
<feature type="compositionally biased region" description="Polar residues" evidence="14">
    <location>
        <begin position="456"/>
        <end position="468"/>
    </location>
</feature>
<dbReference type="SMART" id="SM00400">
    <property type="entry name" value="ZnF_CHCC"/>
    <property type="match status" value="1"/>
</dbReference>
<dbReference type="Pfam" id="PF01807">
    <property type="entry name" value="Zn_ribbon_DnaG"/>
    <property type="match status" value="1"/>
</dbReference>
<dbReference type="FunFam" id="3.40.1360.10:FF:000002">
    <property type="entry name" value="DNA primase"/>
    <property type="match status" value="1"/>
</dbReference>
<evidence type="ECO:0000256" key="8">
    <source>
        <dbReference type="ARBA" id="ARBA00022833"/>
    </source>
</evidence>
<evidence type="ECO:0000256" key="4">
    <source>
        <dbReference type="ARBA" id="ARBA00022695"/>
    </source>
</evidence>
<dbReference type="InterPro" id="IPR013264">
    <property type="entry name" value="DNAG_N"/>
</dbReference>
<keyword evidence="6 12" id="KW-0479">Metal-binding</keyword>
<dbReference type="GO" id="GO:0003899">
    <property type="term" value="F:DNA-directed RNA polymerase activity"/>
    <property type="evidence" value="ECO:0007669"/>
    <property type="project" value="UniProtKB-UniRule"/>
</dbReference>
<keyword evidence="1 12" id="KW-0240">DNA-directed RNA polymerase</keyword>
<dbReference type="EC" id="2.7.7.101" evidence="12"/>
<dbReference type="InterPro" id="IPR006171">
    <property type="entry name" value="TOPRIM_dom"/>
</dbReference>
<dbReference type="InterPro" id="IPR034151">
    <property type="entry name" value="TOPRIM_DnaG_bac"/>
</dbReference>